<protein>
    <submittedName>
        <fullName evidence="1">Uncharacterized protein</fullName>
    </submittedName>
</protein>
<reference evidence="1" key="1">
    <citation type="submission" date="2022-04" db="EMBL/GenBank/DDBJ databases">
        <title>Genome of the entomopathogenic fungus Entomophthora muscae.</title>
        <authorList>
            <person name="Elya C."/>
            <person name="Lovett B.R."/>
            <person name="Lee E."/>
            <person name="Macias A.M."/>
            <person name="Hajek A.E."/>
            <person name="De Bivort B.L."/>
            <person name="Kasson M.T."/>
            <person name="De Fine Licht H.H."/>
            <person name="Stajich J.E."/>
        </authorList>
    </citation>
    <scope>NUCLEOTIDE SEQUENCE</scope>
    <source>
        <strain evidence="1">Berkeley</strain>
    </source>
</reference>
<evidence type="ECO:0000313" key="1">
    <source>
        <dbReference type="EMBL" id="KAJ9058074.1"/>
    </source>
</evidence>
<keyword evidence="2" id="KW-1185">Reference proteome</keyword>
<accession>A0ACC2S6R9</accession>
<evidence type="ECO:0000313" key="2">
    <source>
        <dbReference type="Proteomes" id="UP001165960"/>
    </source>
</evidence>
<name>A0ACC2S6R9_9FUNG</name>
<gene>
    <name evidence="1" type="ORF">DSO57_1016246</name>
</gene>
<dbReference type="EMBL" id="QTSX02005745">
    <property type="protein sequence ID" value="KAJ9058074.1"/>
    <property type="molecule type" value="Genomic_DNA"/>
</dbReference>
<sequence length="268" mass="29899">MGPHMCEDTGRGKKKSWGKHGAAKAPYVKPGLQAVVPDAWDDDQASCDLSESRESHGNNEIIATDVVVGPGGEMDDPDWLENADKNDLHTLEANLSPKQKKEILGRQKLVQELLSLYNIDSTTAQEWEDEGICLQDVLKWCSLNFSLVQAKQWLKYQFSVDAATKWHCAGVNVDAAIIFRKHQVPRDEAMAWVNTGLPLDSIAYIVRFRVPFDQAEPWLMSKYLANEIIEFIKSGLPGDHAAAIMELGLSPTEVKNYFVVFPDATAWA</sequence>
<comment type="caution">
    <text evidence="1">The sequence shown here is derived from an EMBL/GenBank/DDBJ whole genome shotgun (WGS) entry which is preliminary data.</text>
</comment>
<organism evidence="1 2">
    <name type="scientific">Entomophthora muscae</name>
    <dbReference type="NCBI Taxonomy" id="34485"/>
    <lineage>
        <taxon>Eukaryota</taxon>
        <taxon>Fungi</taxon>
        <taxon>Fungi incertae sedis</taxon>
        <taxon>Zoopagomycota</taxon>
        <taxon>Entomophthoromycotina</taxon>
        <taxon>Entomophthoromycetes</taxon>
        <taxon>Entomophthorales</taxon>
        <taxon>Entomophthoraceae</taxon>
        <taxon>Entomophthora</taxon>
    </lineage>
</organism>
<dbReference type="Proteomes" id="UP001165960">
    <property type="component" value="Unassembled WGS sequence"/>
</dbReference>
<proteinExistence type="predicted"/>